<keyword evidence="1" id="KW-0488">Methylation</keyword>
<dbReference type="CDD" id="cd11386">
    <property type="entry name" value="MCP_signal"/>
    <property type="match status" value="1"/>
</dbReference>
<organism evidence="10 11">
    <name type="scientific">Pectobacterium aquaticum</name>
    <dbReference type="NCBI Taxonomy" id="2204145"/>
    <lineage>
        <taxon>Bacteria</taxon>
        <taxon>Pseudomonadati</taxon>
        <taxon>Pseudomonadota</taxon>
        <taxon>Gammaproteobacteria</taxon>
        <taxon>Enterobacterales</taxon>
        <taxon>Pectobacteriaceae</taxon>
        <taxon>Pectobacterium</taxon>
    </lineage>
</organism>
<dbReference type="PROSITE" id="PS50111">
    <property type="entry name" value="CHEMOTAXIS_TRANSDUC_2"/>
    <property type="match status" value="1"/>
</dbReference>
<comment type="caution">
    <text evidence="10">The sequence shown here is derived from an EMBL/GenBank/DDBJ whole genome shotgun (WGS) entry which is preliminary data.</text>
</comment>
<dbReference type="SMART" id="SM01358">
    <property type="entry name" value="HBM"/>
    <property type="match status" value="1"/>
</dbReference>
<evidence type="ECO:0000259" key="9">
    <source>
        <dbReference type="PROSITE" id="PS50885"/>
    </source>
</evidence>
<dbReference type="InterPro" id="IPR051310">
    <property type="entry name" value="MCP_chemotaxis"/>
</dbReference>
<dbReference type="Proteomes" id="UP000256817">
    <property type="component" value="Unassembled WGS sequence"/>
</dbReference>
<evidence type="ECO:0000256" key="3">
    <source>
        <dbReference type="ARBA" id="ARBA00023224"/>
    </source>
</evidence>
<dbReference type="PANTHER" id="PTHR43531:SF14">
    <property type="entry name" value="METHYL-ACCEPTING CHEMOTAXIS PROTEIN I-RELATED"/>
    <property type="match status" value="1"/>
</dbReference>
<comment type="similarity">
    <text evidence="4">Belongs to the methyl-accepting chemotaxis (MCP) protein family.</text>
</comment>
<name>A0A426JBA7_9GAMM</name>
<dbReference type="CDD" id="cd06225">
    <property type="entry name" value="HAMP"/>
    <property type="match status" value="1"/>
</dbReference>
<sequence>MTYLFSWFRNRSVGTKLFGGFAILIIIIIISSIFSIQQSASIRDYALKGALVGEINDELNIARRNRLAYQINHDESAIQANKVAIDKMYSKVVQGESFVWGSEARVLFNDLRNTIPAYADARDNFVKFERQSVDASKSLTSPEQKSVLDKLNQMLVTHEQSTKQDLILLNVLNRLWIDVLQIQSSDGKNGQDVFETDYRSALNLLAAEGLQLTDADKKTVQLFLNTLKSNVNNYSAALQQSRDVANTLTGFAEKIANTIQNLVTLQTQKSLDITQQVITITALVAVCAVVVGLLVAWLITHQMTRQIRNSLTLAEYIASGDLTAVIEPQSSDELGRLTTALATMNQRLRDMISQIKESVMHVATASSEISAGNTDLASRTEEQSSAVVETAASMEELTSTVKRNADNAREASHLAEVAANHARSGGKIVWDVIDTMGVITESSKKITEIISVINGISFQTNILALNAAVEAARAGEQGRGFAVVAGEVRNLAQRSAQAAKEIESLIQESVQRVHAGSEMANKAGGTMEQIISSVTNVSGIMNEISNASEEQSRGIDQIGKAVTELDSTTQQNAALVQESSSAASSLEQQADQLSQLVSVFKLGTESTTQHRSSSGTQLSGRLKPVALPPANNKEDWESF</sequence>
<dbReference type="PRINTS" id="PR00260">
    <property type="entry name" value="CHEMTRNSDUCR"/>
</dbReference>
<feature type="domain" description="Methyl-accepting transducer" evidence="8">
    <location>
        <begin position="358"/>
        <end position="587"/>
    </location>
</feature>
<dbReference type="Pfam" id="PF00015">
    <property type="entry name" value="MCPsignal"/>
    <property type="match status" value="1"/>
</dbReference>
<evidence type="ECO:0000259" key="8">
    <source>
        <dbReference type="PROSITE" id="PS50111"/>
    </source>
</evidence>
<dbReference type="SMART" id="SM00283">
    <property type="entry name" value="MA"/>
    <property type="match status" value="1"/>
</dbReference>
<evidence type="ECO:0000256" key="6">
    <source>
        <dbReference type="SAM" id="MobiDB-lite"/>
    </source>
</evidence>
<keyword evidence="11" id="KW-1185">Reference proteome</keyword>
<dbReference type="SMART" id="SM00304">
    <property type="entry name" value="HAMP"/>
    <property type="match status" value="1"/>
</dbReference>
<keyword evidence="7" id="KW-0472">Membrane</keyword>
<evidence type="ECO:0000313" key="10">
    <source>
        <dbReference type="EMBL" id="RRO10417.1"/>
    </source>
</evidence>
<dbReference type="Gene3D" id="1.10.287.950">
    <property type="entry name" value="Methyl-accepting chemotaxis protein"/>
    <property type="match status" value="1"/>
</dbReference>
<dbReference type="Pfam" id="PF00672">
    <property type="entry name" value="HAMP"/>
    <property type="match status" value="1"/>
</dbReference>
<feature type="region of interest" description="Disordered" evidence="6">
    <location>
        <begin position="604"/>
        <end position="639"/>
    </location>
</feature>
<dbReference type="PANTHER" id="PTHR43531">
    <property type="entry name" value="PROTEIN ICFG"/>
    <property type="match status" value="1"/>
</dbReference>
<evidence type="ECO:0000256" key="4">
    <source>
        <dbReference type="ARBA" id="ARBA00029447"/>
    </source>
</evidence>
<dbReference type="RefSeq" id="WP_116237727.1">
    <property type="nucleotide sequence ID" value="NZ_QHJW02000011.1"/>
</dbReference>
<dbReference type="EMBL" id="QHJW02000011">
    <property type="protein sequence ID" value="RRO10417.1"/>
    <property type="molecule type" value="Genomic_DNA"/>
</dbReference>
<dbReference type="InterPro" id="IPR004089">
    <property type="entry name" value="MCPsignal_dom"/>
</dbReference>
<evidence type="ECO:0000256" key="1">
    <source>
        <dbReference type="ARBA" id="ARBA00022481"/>
    </source>
</evidence>
<feature type="transmembrane region" description="Helical" evidence="7">
    <location>
        <begin position="277"/>
        <end position="299"/>
    </location>
</feature>
<keyword evidence="3 5" id="KW-0807">Transducer</keyword>
<proteinExistence type="inferred from homology"/>
<dbReference type="PROSITE" id="PS50885">
    <property type="entry name" value="HAMP"/>
    <property type="match status" value="1"/>
</dbReference>
<dbReference type="InterPro" id="IPR032255">
    <property type="entry name" value="HBM"/>
</dbReference>
<evidence type="ECO:0000256" key="7">
    <source>
        <dbReference type="SAM" id="Phobius"/>
    </source>
</evidence>
<evidence type="ECO:0000256" key="2">
    <source>
        <dbReference type="ARBA" id="ARBA00022500"/>
    </source>
</evidence>
<keyword evidence="7" id="KW-1133">Transmembrane helix</keyword>
<feature type="transmembrane region" description="Helical" evidence="7">
    <location>
        <begin position="17"/>
        <end position="36"/>
    </location>
</feature>
<evidence type="ECO:0000256" key="5">
    <source>
        <dbReference type="PROSITE-ProRule" id="PRU00284"/>
    </source>
</evidence>
<gene>
    <name evidence="10" type="ORF">DMB85_005795</name>
</gene>
<keyword evidence="7" id="KW-0812">Transmembrane</keyword>
<feature type="compositionally biased region" description="Polar residues" evidence="6">
    <location>
        <begin position="604"/>
        <end position="619"/>
    </location>
</feature>
<keyword evidence="2" id="KW-0145">Chemotaxis</keyword>
<feature type="domain" description="HAMP" evidence="9">
    <location>
        <begin position="301"/>
        <end position="353"/>
    </location>
</feature>
<dbReference type="InterPro" id="IPR003660">
    <property type="entry name" value="HAMP_dom"/>
</dbReference>
<protein>
    <submittedName>
        <fullName evidence="10">HAMP domain-containing protein</fullName>
    </submittedName>
</protein>
<reference evidence="10" key="1">
    <citation type="submission" date="2018-11" db="EMBL/GenBank/DDBJ databases">
        <title>Draft genome sequences of proposed Pectobacterium aquaticum sp. nov. isolated in France from fresh water.</title>
        <authorList>
            <person name="Pedron J."/>
            <person name="Barny M.A."/>
        </authorList>
    </citation>
    <scope>NUCLEOTIDE SEQUENCE [LARGE SCALE GENOMIC DNA]</scope>
    <source>
        <strain evidence="10">A35-S23-M15</strain>
    </source>
</reference>
<evidence type="ECO:0000313" key="11">
    <source>
        <dbReference type="Proteomes" id="UP000256817"/>
    </source>
</evidence>
<dbReference type="InterPro" id="IPR004090">
    <property type="entry name" value="Chemotax_Me-accpt_rcpt"/>
</dbReference>
<dbReference type="SUPFAM" id="SSF58104">
    <property type="entry name" value="Methyl-accepting chemotaxis protein (MCP) signaling domain"/>
    <property type="match status" value="1"/>
</dbReference>
<accession>A0A426JBA7</accession>